<name>A0A833QVB2_9POAL</name>
<reference evidence="1" key="1">
    <citation type="submission" date="2020-01" db="EMBL/GenBank/DDBJ databases">
        <title>Genome sequence of Kobresia littledalei, the first chromosome-level genome in the family Cyperaceae.</title>
        <authorList>
            <person name="Qu G."/>
        </authorList>
    </citation>
    <scope>NUCLEOTIDE SEQUENCE</scope>
    <source>
        <strain evidence="1">C.B.Clarke</strain>
        <tissue evidence="1">Leaf</tissue>
    </source>
</reference>
<dbReference type="InterPro" id="IPR012398">
    <property type="entry name" value="PRIB5"/>
</dbReference>
<dbReference type="PIRSF" id="PIRSF015897">
    <property type="entry name" value="PRIB5"/>
    <property type="match status" value="1"/>
</dbReference>
<dbReference type="InterPro" id="IPR013078">
    <property type="entry name" value="His_Pase_superF_clade-1"/>
</dbReference>
<dbReference type="AlphaFoldDB" id="A0A833QVB2"/>
<gene>
    <name evidence="1" type="ORF">FCM35_KLT20032</name>
</gene>
<sequence>MRHGDRIDHFDPNWVSQAARPWDPVLTDGGKARARATGARLSGLDFPIHRVLVSPFVRCRETAAEVITSLCSVGEIDGQDSPIDPSRVKVSVEYGLCEMLNNQVIEPSVIPKDGDWFPDTSQLEAIFPEETRDHSVTPIYQQIPTYGESVVNARRRFAGVIRSLADKYPHENLLLITHGEAVWVSVQYFYRHVEMFVDYCGFSHLERKISFNSPEAFTSESFNLLTKNNDTGLVFRNLPLP</sequence>
<evidence type="ECO:0000313" key="1">
    <source>
        <dbReference type="EMBL" id="KAF3335525.1"/>
    </source>
</evidence>
<dbReference type="InterPro" id="IPR051710">
    <property type="entry name" value="Phosphatase_SH3-domain"/>
</dbReference>
<dbReference type="EMBL" id="SWLB01000008">
    <property type="protein sequence ID" value="KAF3335525.1"/>
    <property type="molecule type" value="Genomic_DNA"/>
</dbReference>
<dbReference type="Pfam" id="PF00300">
    <property type="entry name" value="His_Phos_1"/>
    <property type="match status" value="2"/>
</dbReference>
<dbReference type="CDD" id="cd07067">
    <property type="entry name" value="HP_PGM_like"/>
    <property type="match status" value="1"/>
</dbReference>
<dbReference type="PANTHER" id="PTHR16469:SF27">
    <property type="entry name" value="UBIQUITIN-ASSOCIATED AND SH3 DOMAIN-CONTAINING BA-RELATED"/>
    <property type="match status" value="1"/>
</dbReference>
<dbReference type="Proteomes" id="UP000623129">
    <property type="component" value="Unassembled WGS sequence"/>
</dbReference>
<dbReference type="PANTHER" id="PTHR16469">
    <property type="entry name" value="UBIQUITIN-ASSOCIATED AND SH3 DOMAIN-CONTAINING BA-RELATED"/>
    <property type="match status" value="1"/>
</dbReference>
<dbReference type="Gene3D" id="3.40.50.1240">
    <property type="entry name" value="Phosphoglycerate mutase-like"/>
    <property type="match status" value="1"/>
</dbReference>
<keyword evidence="2" id="KW-1185">Reference proteome</keyword>
<comment type="caution">
    <text evidence="1">The sequence shown here is derived from an EMBL/GenBank/DDBJ whole genome shotgun (WGS) entry which is preliminary data.</text>
</comment>
<dbReference type="OrthoDB" id="414418at2759"/>
<dbReference type="SUPFAM" id="SSF53254">
    <property type="entry name" value="Phosphoglycerate mutase-like"/>
    <property type="match status" value="1"/>
</dbReference>
<organism evidence="1 2">
    <name type="scientific">Carex littledalei</name>
    <dbReference type="NCBI Taxonomy" id="544730"/>
    <lineage>
        <taxon>Eukaryota</taxon>
        <taxon>Viridiplantae</taxon>
        <taxon>Streptophyta</taxon>
        <taxon>Embryophyta</taxon>
        <taxon>Tracheophyta</taxon>
        <taxon>Spermatophyta</taxon>
        <taxon>Magnoliopsida</taxon>
        <taxon>Liliopsida</taxon>
        <taxon>Poales</taxon>
        <taxon>Cyperaceae</taxon>
        <taxon>Cyperoideae</taxon>
        <taxon>Cariceae</taxon>
        <taxon>Carex</taxon>
        <taxon>Carex subgen. Euthyceras</taxon>
    </lineage>
</organism>
<dbReference type="InterPro" id="IPR029033">
    <property type="entry name" value="His_PPase_superfam"/>
</dbReference>
<proteinExistence type="predicted"/>
<protein>
    <submittedName>
        <fullName evidence="1">Histidine phosphatase superfamily (Branch 1)</fullName>
    </submittedName>
</protein>
<evidence type="ECO:0000313" key="2">
    <source>
        <dbReference type="Proteomes" id="UP000623129"/>
    </source>
</evidence>
<accession>A0A833QVB2</accession>